<evidence type="ECO:0000256" key="2">
    <source>
        <dbReference type="SAM" id="SignalP"/>
    </source>
</evidence>
<accession>A0A1G1XR90</accession>
<comment type="caution">
    <text evidence="5">The sequence shown here is derived from an EMBL/GenBank/DDBJ whole genome shotgun (WGS) entry which is preliminary data.</text>
</comment>
<evidence type="ECO:0000313" key="6">
    <source>
        <dbReference type="Proteomes" id="UP000176498"/>
    </source>
</evidence>
<dbReference type="Proteomes" id="UP000176498">
    <property type="component" value="Unassembled WGS sequence"/>
</dbReference>
<dbReference type="EMBL" id="MHHZ01000012">
    <property type="protein sequence ID" value="OGY41857.1"/>
    <property type="molecule type" value="Genomic_DNA"/>
</dbReference>
<feature type="transmembrane region" description="Helical" evidence="1">
    <location>
        <begin position="382"/>
        <end position="401"/>
    </location>
</feature>
<keyword evidence="1" id="KW-1133">Transmembrane helix</keyword>
<name>A0A1G1XR90_9BACT</name>
<dbReference type="InterPro" id="IPR018702">
    <property type="entry name" value="DUF2207"/>
</dbReference>
<keyword evidence="1" id="KW-0472">Membrane</keyword>
<proteinExistence type="predicted"/>
<keyword evidence="1" id="KW-0812">Transmembrane</keyword>
<sequence>MRKYIIFWVILLSFAFGTLAFAEQIDSYDVDIKINPDASINVSEQIQYDFGDLERHGIFRYLPIKYKARGGNFKLRISDISITDETGSTYNYVVTYPGDRIQFKIGDADILITGKHTYVINYTIKRAINYFADHDELYWNVTGDEWPVPILKSSASIILPQEFPTSKLQATCYRGTYGSTALCTSQALDTMGVAFSQDLLNSNEGLTVVFGWPKGIVNQPTVVETFLETLKDNWIMFVPLLVLIWLFLHWYTRGRDPEGRKTIIAEFDAPDKLTPFEIGMLMDEKADNKDISAELIYLATLGYLKISKEKGDYKFIKLKDENDLTNEFDKKLMADIFGGKTEVDLSDMDEVFYKNLNELKTQIYQATTDKGYFRSRPDKVRLTYYTIAVVLAVIGFSIAGIWGWLGIVSFIISAVIVAIFASFMPARTLKGVLAKEHTLGLKEYLVVAEKARLEFHNAPEKNPELFEKLLPFAMALGVEKKWAKQFADIYNTKPDWYSDSGTSTFNAMSLINSLSSFRSEANSTFVSMPASSGRGSTSWSGGSGFSGGFSGGGGGGGGGGSW</sequence>
<dbReference type="Pfam" id="PF20990">
    <property type="entry name" value="DUF2207_C"/>
    <property type="match status" value="1"/>
</dbReference>
<feature type="transmembrane region" description="Helical" evidence="1">
    <location>
        <begin position="234"/>
        <end position="251"/>
    </location>
</feature>
<organism evidence="5 6">
    <name type="scientific">Candidatus Buchananbacteria bacterium RBG_13_36_9</name>
    <dbReference type="NCBI Taxonomy" id="1797530"/>
    <lineage>
        <taxon>Bacteria</taxon>
        <taxon>Candidatus Buchananiibacteriota</taxon>
    </lineage>
</organism>
<dbReference type="Pfam" id="PF09972">
    <property type="entry name" value="DUF2207"/>
    <property type="match status" value="1"/>
</dbReference>
<gene>
    <name evidence="5" type="ORF">A2Y82_05370</name>
</gene>
<feature type="domain" description="Predicted membrane protein YciQ-like C-terminal" evidence="4">
    <location>
        <begin position="266"/>
        <end position="486"/>
    </location>
</feature>
<keyword evidence="2" id="KW-0732">Signal</keyword>
<evidence type="ECO:0008006" key="7">
    <source>
        <dbReference type="Google" id="ProtNLM"/>
    </source>
</evidence>
<evidence type="ECO:0000313" key="5">
    <source>
        <dbReference type="EMBL" id="OGY41857.1"/>
    </source>
</evidence>
<protein>
    <recommendedName>
        <fullName evidence="7">DUF2207 domain-containing protein</fullName>
    </recommendedName>
</protein>
<feature type="domain" description="DUF2207" evidence="3">
    <location>
        <begin position="25"/>
        <end position="212"/>
    </location>
</feature>
<dbReference type="InterPro" id="IPR048389">
    <property type="entry name" value="YciQ-like_C"/>
</dbReference>
<feature type="signal peptide" evidence="2">
    <location>
        <begin position="1"/>
        <end position="22"/>
    </location>
</feature>
<evidence type="ECO:0000259" key="3">
    <source>
        <dbReference type="Pfam" id="PF09972"/>
    </source>
</evidence>
<evidence type="ECO:0000256" key="1">
    <source>
        <dbReference type="SAM" id="Phobius"/>
    </source>
</evidence>
<feature type="transmembrane region" description="Helical" evidence="1">
    <location>
        <begin position="407"/>
        <end position="426"/>
    </location>
</feature>
<reference evidence="5 6" key="1">
    <citation type="journal article" date="2016" name="Nat. Commun.">
        <title>Thousands of microbial genomes shed light on interconnected biogeochemical processes in an aquifer system.</title>
        <authorList>
            <person name="Anantharaman K."/>
            <person name="Brown C.T."/>
            <person name="Hug L.A."/>
            <person name="Sharon I."/>
            <person name="Castelle C.J."/>
            <person name="Probst A.J."/>
            <person name="Thomas B.C."/>
            <person name="Singh A."/>
            <person name="Wilkins M.J."/>
            <person name="Karaoz U."/>
            <person name="Brodie E.L."/>
            <person name="Williams K.H."/>
            <person name="Hubbard S.S."/>
            <person name="Banfield J.F."/>
        </authorList>
    </citation>
    <scope>NUCLEOTIDE SEQUENCE [LARGE SCALE GENOMIC DNA]</scope>
</reference>
<dbReference type="AlphaFoldDB" id="A0A1G1XR90"/>
<feature type="chain" id="PRO_5009581365" description="DUF2207 domain-containing protein" evidence="2">
    <location>
        <begin position="23"/>
        <end position="562"/>
    </location>
</feature>
<evidence type="ECO:0000259" key="4">
    <source>
        <dbReference type="Pfam" id="PF20990"/>
    </source>
</evidence>